<sequence>MNPVTTGLHLRTDGAWIDQHSRCMPAFDDTGPLTVLVALKIWDSLSRMHAGATDALIAEVTDLATRHGRWCTLYGLRALAIEADGTA</sequence>
<dbReference type="RefSeq" id="WP_199038828.1">
    <property type="nucleotide sequence ID" value="NZ_JAELXS010000007.1"/>
</dbReference>
<dbReference type="EMBL" id="JAELXS010000007">
    <property type="protein sequence ID" value="MBJ6122754.1"/>
    <property type="molecule type" value="Genomic_DNA"/>
</dbReference>
<reference evidence="2" key="1">
    <citation type="submission" date="2020-12" db="EMBL/GenBank/DDBJ databases">
        <title>Hymenobacter sp.</title>
        <authorList>
            <person name="Kim M.K."/>
        </authorList>
    </citation>
    <scope>NUCLEOTIDE SEQUENCE [LARGE SCALE GENOMIC DNA]</scope>
    <source>
        <strain evidence="2">BT553</strain>
    </source>
</reference>
<organism evidence="1 2">
    <name type="scientific">Sphingomonas mollis</name>
    <dbReference type="NCBI Taxonomy" id="2795726"/>
    <lineage>
        <taxon>Bacteria</taxon>
        <taxon>Pseudomonadati</taxon>
        <taxon>Pseudomonadota</taxon>
        <taxon>Alphaproteobacteria</taxon>
        <taxon>Sphingomonadales</taxon>
        <taxon>Sphingomonadaceae</taxon>
        <taxon>Sphingomonas</taxon>
    </lineage>
</organism>
<name>A0ABS0XRT5_9SPHN</name>
<dbReference type="Proteomes" id="UP000640426">
    <property type="component" value="Unassembled WGS sequence"/>
</dbReference>
<evidence type="ECO:0000313" key="1">
    <source>
        <dbReference type="EMBL" id="MBJ6122754.1"/>
    </source>
</evidence>
<evidence type="ECO:0000313" key="2">
    <source>
        <dbReference type="Proteomes" id="UP000640426"/>
    </source>
</evidence>
<protein>
    <submittedName>
        <fullName evidence="1">Uncharacterized protein</fullName>
    </submittedName>
</protein>
<keyword evidence="2" id="KW-1185">Reference proteome</keyword>
<accession>A0ABS0XRT5</accession>
<proteinExistence type="predicted"/>
<gene>
    <name evidence="1" type="ORF">JAO74_13225</name>
</gene>
<comment type="caution">
    <text evidence="1">The sequence shown here is derived from an EMBL/GenBank/DDBJ whole genome shotgun (WGS) entry which is preliminary data.</text>
</comment>